<keyword evidence="1 2" id="KW-1015">Disulfide bond</keyword>
<feature type="disulfide bond" evidence="2">
    <location>
        <begin position="386"/>
        <end position="401"/>
    </location>
</feature>
<evidence type="ECO:0008006" key="7">
    <source>
        <dbReference type="Google" id="ProtNLM"/>
    </source>
</evidence>
<dbReference type="SUPFAM" id="SSF49854">
    <property type="entry name" value="Spermadhesin, CUB domain"/>
    <property type="match status" value="2"/>
</dbReference>
<reference evidence="5" key="2">
    <citation type="submission" date="2025-08" db="UniProtKB">
        <authorList>
            <consortium name="Ensembl"/>
        </authorList>
    </citation>
    <scope>IDENTIFICATION</scope>
</reference>
<feature type="disulfide bond" evidence="2">
    <location>
        <begin position="293"/>
        <end position="305"/>
    </location>
</feature>
<dbReference type="PROSITE" id="PS50068">
    <property type="entry name" value="LDLRA_2"/>
    <property type="match status" value="3"/>
</dbReference>
<dbReference type="PROSITE" id="PS01209">
    <property type="entry name" value="LDLRA_1"/>
    <property type="match status" value="1"/>
</dbReference>
<dbReference type="Gene3D" id="4.10.400.10">
    <property type="entry name" value="Low-density Lipoprotein Receptor"/>
    <property type="match status" value="3"/>
</dbReference>
<dbReference type="CDD" id="cd00112">
    <property type="entry name" value="LDLa"/>
    <property type="match status" value="3"/>
</dbReference>
<dbReference type="InterPro" id="IPR035914">
    <property type="entry name" value="Sperma_CUB_dom_sf"/>
</dbReference>
<sequence length="458" mass="50130">WLVMSVPSSRVGGVTLAEVTRSLEEGLRRCGGPGEEAVVCGGYRVLLPSLSVGGETRSLDAFLPRNCYRYQKVAPGPGSALRGPDTQRSSCMWHLQAAPGAQLELHMEWLLPECRDRLVVYDSLTPSDSRLVTSVYGCSRRERQVSQGLYNYKDPFLCLHRPGPVRVRPPPPVRPSLKAVSGVQGTLRTPFFPSYYPPDTNCTWSFTTPADGTGLSLEFEGYELSRAGYDRACTQGQWTIQSRRMCGSRGLQSYNERLSLLTAATTVVMTSEVSLTGPGLQLRYRVFNLSDPCPGQFLCSVNGLCVPACDGIKDCPNGLDERNCVCAAQCQCPEDSQCVDYYKVCDQLPDCPEATDEMNCTDGVQCTDMTYVCADGTCLKKPNPECDFVSDCPDASDEKHCDCGLRQFSSRIVGGANATEGEWPWQASLQVRGTHICGGALISSQWVASAAHCFYDER</sequence>
<dbReference type="Gene3D" id="2.40.10.10">
    <property type="entry name" value="Trypsin-like serine proteases"/>
    <property type="match status" value="1"/>
</dbReference>
<reference evidence="5" key="3">
    <citation type="submission" date="2025-09" db="UniProtKB">
        <authorList>
            <consortium name="Ensembl"/>
        </authorList>
    </citation>
    <scope>IDENTIFICATION</scope>
</reference>
<evidence type="ECO:0000259" key="3">
    <source>
        <dbReference type="PROSITE" id="PS01180"/>
    </source>
</evidence>
<dbReference type="InterPro" id="IPR000859">
    <property type="entry name" value="CUB_dom"/>
</dbReference>
<evidence type="ECO:0000313" key="5">
    <source>
        <dbReference type="Ensembl" id="ENSGACP00000037559.1"/>
    </source>
</evidence>
<dbReference type="GeneTree" id="ENSGT00940000160104"/>
<protein>
    <recommendedName>
        <fullName evidence="7">Transmembrane serine protease 6</fullName>
    </recommendedName>
</protein>
<dbReference type="InterPro" id="IPR009003">
    <property type="entry name" value="Peptidase_S1_PA"/>
</dbReference>
<dbReference type="PANTHER" id="PTHR24252">
    <property type="entry name" value="ACROSIN-RELATED"/>
    <property type="match status" value="1"/>
</dbReference>
<comment type="caution">
    <text evidence="2">Lacks conserved residue(s) required for the propagation of feature annotation.</text>
</comment>
<evidence type="ECO:0000256" key="2">
    <source>
        <dbReference type="PROSITE-ProRule" id="PRU00124"/>
    </source>
</evidence>
<dbReference type="SUPFAM" id="SSF57424">
    <property type="entry name" value="LDL receptor-like module"/>
    <property type="match status" value="2"/>
</dbReference>
<dbReference type="Gene3D" id="2.60.120.290">
    <property type="entry name" value="Spermadhesin, CUB domain"/>
    <property type="match status" value="1"/>
</dbReference>
<feature type="disulfide bond" evidence="2">
    <location>
        <begin position="309"/>
        <end position="324"/>
    </location>
</feature>
<reference evidence="5 6" key="1">
    <citation type="journal article" date="2021" name="G3 (Bethesda)">
        <title>Improved contiguity of the threespine stickleback genome using long-read sequencing.</title>
        <authorList>
            <person name="Nath S."/>
            <person name="Shaw D.E."/>
            <person name="White M.A."/>
        </authorList>
    </citation>
    <scope>NUCLEOTIDE SEQUENCE [LARGE SCALE GENOMIC DNA]</scope>
    <source>
        <strain evidence="5 6">Lake Benthic</strain>
    </source>
</reference>
<dbReference type="PROSITE" id="PS01180">
    <property type="entry name" value="CUB"/>
    <property type="match status" value="1"/>
</dbReference>
<proteinExistence type="predicted"/>
<evidence type="ECO:0000256" key="1">
    <source>
        <dbReference type="ARBA" id="ARBA00023157"/>
    </source>
</evidence>
<dbReference type="SUPFAM" id="SSF50494">
    <property type="entry name" value="Trypsin-like serine proteases"/>
    <property type="match status" value="1"/>
</dbReference>
<dbReference type="CDD" id="cd00041">
    <property type="entry name" value="CUB"/>
    <property type="match status" value="1"/>
</dbReference>
<dbReference type="InterPro" id="IPR036055">
    <property type="entry name" value="LDL_receptor-like_sf"/>
</dbReference>
<dbReference type="Ensembl" id="ENSGACT00000074158.1">
    <property type="protein sequence ID" value="ENSGACP00000037559.1"/>
    <property type="gene ID" value="ENSGACG00000030500.1"/>
</dbReference>
<dbReference type="InterPro" id="IPR002172">
    <property type="entry name" value="LDrepeatLR_classA_rpt"/>
</dbReference>
<feature type="disulfide bond" evidence="2">
    <location>
        <begin position="345"/>
        <end position="360"/>
    </location>
</feature>
<dbReference type="InterPro" id="IPR001254">
    <property type="entry name" value="Trypsin_dom"/>
</dbReference>
<accession>A0AAQ4PF77</accession>
<dbReference type="SMART" id="SM00192">
    <property type="entry name" value="LDLa"/>
    <property type="match status" value="3"/>
</dbReference>
<dbReference type="InterPro" id="IPR023415">
    <property type="entry name" value="LDLR_class-A_CS"/>
</dbReference>
<keyword evidence="6" id="KW-1185">Reference proteome</keyword>
<feature type="domain" description="Peptidase S1" evidence="4">
    <location>
        <begin position="412"/>
        <end position="458"/>
    </location>
</feature>
<organism evidence="5 6">
    <name type="scientific">Gasterosteus aculeatus aculeatus</name>
    <name type="common">three-spined stickleback</name>
    <dbReference type="NCBI Taxonomy" id="481459"/>
    <lineage>
        <taxon>Eukaryota</taxon>
        <taxon>Metazoa</taxon>
        <taxon>Chordata</taxon>
        <taxon>Craniata</taxon>
        <taxon>Vertebrata</taxon>
        <taxon>Euteleostomi</taxon>
        <taxon>Actinopterygii</taxon>
        <taxon>Neopterygii</taxon>
        <taxon>Teleostei</taxon>
        <taxon>Neoteleostei</taxon>
        <taxon>Acanthomorphata</taxon>
        <taxon>Eupercaria</taxon>
        <taxon>Perciformes</taxon>
        <taxon>Cottioidei</taxon>
        <taxon>Gasterosteales</taxon>
        <taxon>Gasterosteidae</taxon>
        <taxon>Gasterosteus</taxon>
    </lineage>
</organism>
<dbReference type="PANTHER" id="PTHR24252:SF20">
    <property type="entry name" value="LOW QUALITY PROTEIN: TRANSMEMBRANE PROTEASE SERINE 6"/>
    <property type="match status" value="1"/>
</dbReference>
<dbReference type="Proteomes" id="UP000007635">
    <property type="component" value="Unassembled WGS sequence"/>
</dbReference>
<feature type="domain" description="CUB" evidence="3">
    <location>
        <begin position="173"/>
        <end position="287"/>
    </location>
</feature>
<name>A0AAQ4PF77_GASAC</name>
<dbReference type="GO" id="GO:0004252">
    <property type="term" value="F:serine-type endopeptidase activity"/>
    <property type="evidence" value="ECO:0007669"/>
    <property type="project" value="InterPro"/>
</dbReference>
<evidence type="ECO:0000259" key="4">
    <source>
        <dbReference type="PROSITE" id="PS50240"/>
    </source>
</evidence>
<feature type="disulfide bond" evidence="2">
    <location>
        <begin position="366"/>
        <end position="378"/>
    </location>
</feature>
<dbReference type="GO" id="GO:0006508">
    <property type="term" value="P:proteolysis"/>
    <property type="evidence" value="ECO:0007669"/>
    <property type="project" value="InterPro"/>
</dbReference>
<dbReference type="PROSITE" id="PS50240">
    <property type="entry name" value="TRYPSIN_DOM"/>
    <property type="match status" value="1"/>
</dbReference>
<dbReference type="AlphaFoldDB" id="A0AAQ4PF77"/>
<dbReference type="PRINTS" id="PR00261">
    <property type="entry name" value="LDLRECEPTOR"/>
</dbReference>
<dbReference type="FunFam" id="2.60.120.290:FF:000027">
    <property type="entry name" value="Transmembrane serine protease 6"/>
    <property type="match status" value="1"/>
</dbReference>
<evidence type="ECO:0000313" key="6">
    <source>
        <dbReference type="Proteomes" id="UP000007635"/>
    </source>
</evidence>
<dbReference type="InterPro" id="IPR043504">
    <property type="entry name" value="Peptidase_S1_PA_chymotrypsin"/>
</dbReference>
<dbReference type="Pfam" id="PF00089">
    <property type="entry name" value="Trypsin"/>
    <property type="match status" value="1"/>
</dbReference>